<evidence type="ECO:0000259" key="1">
    <source>
        <dbReference type="Pfam" id="PF11695"/>
    </source>
</evidence>
<proteinExistence type="predicted"/>
<comment type="caution">
    <text evidence="2">The sequence shown here is derived from an EMBL/GenBank/DDBJ whole genome shotgun (WGS) entry which is preliminary data.</text>
</comment>
<reference evidence="2" key="1">
    <citation type="submission" date="2023-07" db="EMBL/GenBank/DDBJ databases">
        <authorList>
            <person name="Kim M."/>
        </authorList>
    </citation>
    <scope>NUCLEOTIDE SEQUENCE</scope>
    <source>
        <strain evidence="2">BIUV-7</strain>
    </source>
</reference>
<feature type="domain" description="DUF3291" evidence="1">
    <location>
        <begin position="16"/>
        <end position="154"/>
    </location>
</feature>
<dbReference type="InterPro" id="IPR021708">
    <property type="entry name" value="DUF3291"/>
</dbReference>
<accession>A0ABT8YBD8</accession>
<protein>
    <submittedName>
        <fullName evidence="2">DUF3291 domain-containing protein</fullName>
    </submittedName>
</protein>
<organism evidence="2 3">
    <name type="scientific">Sphingomonas natans</name>
    <dbReference type="NCBI Taxonomy" id="3063330"/>
    <lineage>
        <taxon>Bacteria</taxon>
        <taxon>Pseudomonadati</taxon>
        <taxon>Pseudomonadota</taxon>
        <taxon>Alphaproteobacteria</taxon>
        <taxon>Sphingomonadales</taxon>
        <taxon>Sphingomonadaceae</taxon>
        <taxon>Sphingomonas</taxon>
    </lineage>
</organism>
<gene>
    <name evidence="2" type="ORF">Q4F19_14795</name>
</gene>
<keyword evidence="3" id="KW-1185">Reference proteome</keyword>
<dbReference type="SUPFAM" id="SSF54909">
    <property type="entry name" value="Dimeric alpha+beta barrel"/>
    <property type="match status" value="1"/>
</dbReference>
<dbReference type="EMBL" id="JAUOTP010000007">
    <property type="protein sequence ID" value="MDO6415656.1"/>
    <property type="molecule type" value="Genomic_DNA"/>
</dbReference>
<evidence type="ECO:0000313" key="2">
    <source>
        <dbReference type="EMBL" id="MDO6415656.1"/>
    </source>
</evidence>
<name>A0ABT8YBD8_9SPHN</name>
<dbReference type="Pfam" id="PF11695">
    <property type="entry name" value="DUF3291"/>
    <property type="match status" value="1"/>
</dbReference>
<dbReference type="Proteomes" id="UP001169764">
    <property type="component" value="Unassembled WGS sequence"/>
</dbReference>
<dbReference type="RefSeq" id="WP_303543924.1">
    <property type="nucleotide sequence ID" value="NZ_JAUOTP010000007.1"/>
</dbReference>
<dbReference type="InterPro" id="IPR011008">
    <property type="entry name" value="Dimeric_a/b-barrel"/>
</dbReference>
<evidence type="ECO:0000313" key="3">
    <source>
        <dbReference type="Proteomes" id="UP001169764"/>
    </source>
</evidence>
<sequence length="178" mass="19847">MSATFERAQIPRAFQLAQINVGRLVAPADDPRVAEFIAALGAVNAMAEASPGFVWRLQDDEGEGATGIQPAPDPQFAVNMSVWTDADSLFDFVYRSAHTPFMGRRREWFDRFEGAYQALWWIPAGHRPTVEEGLSRLWMLDRYGPSAKAFTFKARFPAPGESGLPLDMKPDPWCIGRA</sequence>